<evidence type="ECO:0000313" key="2">
    <source>
        <dbReference type="EMBL" id="MDI6448248.1"/>
    </source>
</evidence>
<proteinExistence type="inferred from homology"/>
<dbReference type="PIRSF" id="PIRSF004681">
    <property type="entry name" value="UCP004681"/>
    <property type="match status" value="1"/>
</dbReference>
<dbReference type="PANTHER" id="PTHR30615:SF8">
    <property type="entry name" value="UPF0047 PROTEIN C4A8.02C"/>
    <property type="match status" value="1"/>
</dbReference>
<evidence type="ECO:0000256" key="1">
    <source>
        <dbReference type="ARBA" id="ARBA00005534"/>
    </source>
</evidence>
<dbReference type="SUPFAM" id="SSF111038">
    <property type="entry name" value="YjbQ-like"/>
    <property type="match status" value="1"/>
</dbReference>
<comment type="similarity">
    <text evidence="1">Belongs to the UPF0047 family.</text>
</comment>
<gene>
    <name evidence="2" type="ORF">QJ522_04265</name>
</gene>
<dbReference type="NCBIfam" id="TIGR00149">
    <property type="entry name" value="TIGR00149_YjbQ"/>
    <property type="match status" value="1"/>
</dbReference>
<name>A0AAW6TXQ5_9BACT</name>
<dbReference type="Proteomes" id="UP001431776">
    <property type="component" value="Unassembled WGS sequence"/>
</dbReference>
<reference evidence="2" key="1">
    <citation type="submission" date="2023-05" db="EMBL/GenBank/DDBJ databases">
        <title>Anaerotaeda fermentans gen. nov., sp. nov., a novel anaerobic planctomycete of the new family within the order Sedimentisphaerales isolated from Taman Peninsula, Russia.</title>
        <authorList>
            <person name="Khomyakova M.A."/>
            <person name="Merkel A.Y."/>
            <person name="Slobodkin A.I."/>
        </authorList>
    </citation>
    <scope>NUCLEOTIDE SEQUENCE</scope>
    <source>
        <strain evidence="2">M17dextr</strain>
    </source>
</reference>
<keyword evidence="3" id="KW-1185">Reference proteome</keyword>
<dbReference type="Pfam" id="PF01894">
    <property type="entry name" value="YjbQ"/>
    <property type="match status" value="1"/>
</dbReference>
<dbReference type="AlphaFoldDB" id="A0AAW6TXQ5"/>
<dbReference type="EMBL" id="JASCXX010000004">
    <property type="protein sequence ID" value="MDI6448248.1"/>
    <property type="molecule type" value="Genomic_DNA"/>
</dbReference>
<dbReference type="InterPro" id="IPR035917">
    <property type="entry name" value="YjbQ-like_sf"/>
</dbReference>
<dbReference type="PANTHER" id="PTHR30615">
    <property type="entry name" value="UNCHARACTERIZED PROTEIN YJBQ-RELATED"/>
    <property type="match status" value="1"/>
</dbReference>
<evidence type="ECO:0000313" key="3">
    <source>
        <dbReference type="Proteomes" id="UP001431776"/>
    </source>
</evidence>
<protein>
    <submittedName>
        <fullName evidence="2">Secondary thiamine-phosphate synthase enzyme YjbQ</fullName>
    </submittedName>
</protein>
<dbReference type="InterPro" id="IPR001602">
    <property type="entry name" value="UPF0047_YjbQ-like"/>
</dbReference>
<comment type="caution">
    <text evidence="2">The sequence shown here is derived from an EMBL/GenBank/DDBJ whole genome shotgun (WGS) entry which is preliminary data.</text>
</comment>
<dbReference type="PROSITE" id="PS01314">
    <property type="entry name" value="UPF0047"/>
    <property type="match status" value="1"/>
</dbReference>
<dbReference type="Gene3D" id="2.60.120.460">
    <property type="entry name" value="YjbQ-like"/>
    <property type="match status" value="1"/>
</dbReference>
<dbReference type="RefSeq" id="WP_349243657.1">
    <property type="nucleotide sequence ID" value="NZ_JASCXX010000004.1"/>
</dbReference>
<sequence length="136" mass="15017">MKVVQEEFRIGTRSRNEMIDITAHVESIVRNSGIGNGQAIVFCPHTTAAITINENADPSVPHDILLTLNELLPHHRAGYRHSEGNSDAHCKCSLVGASEQVLLRDGRLTLGTWQGIFFCEFDGPRNRKVIVQVSGQ</sequence>
<accession>A0AAW6TXQ5</accession>
<organism evidence="2 3">
    <name type="scientific">Anaerobaca lacustris</name>
    <dbReference type="NCBI Taxonomy" id="3044600"/>
    <lineage>
        <taxon>Bacteria</taxon>
        <taxon>Pseudomonadati</taxon>
        <taxon>Planctomycetota</taxon>
        <taxon>Phycisphaerae</taxon>
        <taxon>Sedimentisphaerales</taxon>
        <taxon>Anaerobacaceae</taxon>
        <taxon>Anaerobaca</taxon>
    </lineage>
</organism>